<name>A0ABN2KQR8_9MICC</name>
<evidence type="ECO:0000313" key="3">
    <source>
        <dbReference type="Proteomes" id="UP001501204"/>
    </source>
</evidence>
<proteinExistence type="predicted"/>
<protein>
    <submittedName>
        <fullName evidence="2">Uncharacterized protein</fullName>
    </submittedName>
</protein>
<feature type="region of interest" description="Disordered" evidence="1">
    <location>
        <begin position="1"/>
        <end position="52"/>
    </location>
</feature>
<feature type="compositionally biased region" description="Acidic residues" evidence="1">
    <location>
        <begin position="43"/>
        <end position="52"/>
    </location>
</feature>
<dbReference type="RefSeq" id="WP_344122556.1">
    <property type="nucleotide sequence ID" value="NZ_BAAAOA010000027.1"/>
</dbReference>
<dbReference type="EMBL" id="BAAAOA010000027">
    <property type="protein sequence ID" value="GAA1763182.1"/>
    <property type="molecule type" value="Genomic_DNA"/>
</dbReference>
<organism evidence="2 3">
    <name type="scientific">Kocuria aegyptia</name>
    <dbReference type="NCBI Taxonomy" id="330943"/>
    <lineage>
        <taxon>Bacteria</taxon>
        <taxon>Bacillati</taxon>
        <taxon>Actinomycetota</taxon>
        <taxon>Actinomycetes</taxon>
        <taxon>Micrococcales</taxon>
        <taxon>Micrococcaceae</taxon>
        <taxon>Kocuria</taxon>
    </lineage>
</organism>
<gene>
    <name evidence="2" type="ORF">GCM10009767_22510</name>
</gene>
<comment type="caution">
    <text evidence="2">The sequence shown here is derived from an EMBL/GenBank/DDBJ whole genome shotgun (WGS) entry which is preliminary data.</text>
</comment>
<dbReference type="Proteomes" id="UP001501204">
    <property type="component" value="Unassembled WGS sequence"/>
</dbReference>
<evidence type="ECO:0000256" key="1">
    <source>
        <dbReference type="SAM" id="MobiDB-lite"/>
    </source>
</evidence>
<sequence>MSETTPDPAENKPSQAEGDVPEDQNVQSAVHPDDNKPSQAEGDAPEDAPGDD</sequence>
<evidence type="ECO:0000313" key="2">
    <source>
        <dbReference type="EMBL" id="GAA1763182.1"/>
    </source>
</evidence>
<reference evidence="2 3" key="1">
    <citation type="journal article" date="2019" name="Int. J. Syst. Evol. Microbiol.">
        <title>The Global Catalogue of Microorganisms (GCM) 10K type strain sequencing project: providing services to taxonomists for standard genome sequencing and annotation.</title>
        <authorList>
            <consortium name="The Broad Institute Genomics Platform"/>
            <consortium name="The Broad Institute Genome Sequencing Center for Infectious Disease"/>
            <person name="Wu L."/>
            <person name="Ma J."/>
        </authorList>
    </citation>
    <scope>NUCLEOTIDE SEQUENCE [LARGE SCALE GENOMIC DNA]</scope>
    <source>
        <strain evidence="2 3">JCM 14735</strain>
    </source>
</reference>
<keyword evidence="3" id="KW-1185">Reference proteome</keyword>
<accession>A0ABN2KQR8</accession>